<evidence type="ECO:0000313" key="4">
    <source>
        <dbReference type="EMBL" id="KEO75601.1"/>
    </source>
</evidence>
<evidence type="ECO:0000313" key="5">
    <source>
        <dbReference type="Proteomes" id="UP000027821"/>
    </source>
</evidence>
<dbReference type="STRING" id="1048983.EL17_00470"/>
<dbReference type="OrthoDB" id="9809781at2"/>
<evidence type="ECO:0000256" key="1">
    <source>
        <dbReference type="ARBA" id="ARBA00022729"/>
    </source>
</evidence>
<dbReference type="EMBL" id="JMIH01000010">
    <property type="protein sequence ID" value="KEO75601.1"/>
    <property type="molecule type" value="Genomic_DNA"/>
</dbReference>
<proteinExistence type="predicted"/>
<dbReference type="PANTHER" id="PTHR22953:SF153">
    <property type="entry name" value="PURPLE ACID PHOSPHATASE"/>
    <property type="match status" value="1"/>
</dbReference>
<dbReference type="PANTHER" id="PTHR22953">
    <property type="entry name" value="ACID PHOSPHATASE RELATED"/>
    <property type="match status" value="1"/>
</dbReference>
<dbReference type="Gene3D" id="3.60.21.10">
    <property type="match status" value="1"/>
</dbReference>
<reference evidence="4 5" key="1">
    <citation type="submission" date="2014-04" db="EMBL/GenBank/DDBJ databases">
        <title>Characterization and application of a salt tolerant electro-active bacterium.</title>
        <authorList>
            <person name="Yang L."/>
            <person name="Wei S."/>
            <person name="Tay Q.X.M."/>
        </authorList>
    </citation>
    <scope>NUCLEOTIDE SEQUENCE [LARGE SCALE GENOMIC DNA]</scope>
    <source>
        <strain evidence="4 5">LY1</strain>
    </source>
</reference>
<dbReference type="RefSeq" id="WP_035069366.1">
    <property type="nucleotide sequence ID" value="NZ_JMIH01000010.1"/>
</dbReference>
<keyword evidence="5" id="KW-1185">Reference proteome</keyword>
<organism evidence="4 5">
    <name type="scientific">Anditalea andensis</name>
    <dbReference type="NCBI Taxonomy" id="1048983"/>
    <lineage>
        <taxon>Bacteria</taxon>
        <taxon>Pseudomonadati</taxon>
        <taxon>Bacteroidota</taxon>
        <taxon>Cytophagia</taxon>
        <taxon>Cytophagales</taxon>
        <taxon>Cytophagaceae</taxon>
        <taxon>Anditalea</taxon>
    </lineage>
</organism>
<dbReference type="GO" id="GO:0003993">
    <property type="term" value="F:acid phosphatase activity"/>
    <property type="evidence" value="ECO:0007669"/>
    <property type="project" value="InterPro"/>
</dbReference>
<dbReference type="GO" id="GO:0046872">
    <property type="term" value="F:metal ion binding"/>
    <property type="evidence" value="ECO:0007669"/>
    <property type="project" value="InterPro"/>
</dbReference>
<dbReference type="InterPro" id="IPR029052">
    <property type="entry name" value="Metallo-depent_PP-like"/>
</dbReference>
<dbReference type="InterPro" id="IPR015914">
    <property type="entry name" value="PAPs_N"/>
</dbReference>
<keyword evidence="1" id="KW-0732">Signal</keyword>
<gene>
    <name evidence="4" type="ORF">EL17_00470</name>
</gene>
<sequence length="437" mass="50303">MTRWQVWVLILVFKIPGYGAFSQEYEKNLPPENAQIRYRASEIPDRILLTISSADAKQTTVTWRVGSPSDKGSNKGLLEISPKGKTVTFYKNPVRLQAISSDFTTFMKERVIYHKVILKDLIEDQPYVYRVGNGKIWSEWFDLAPIKAKEKNTFKFIYLGDAQNDLYPLFSRVIRSANQRAPDAAFYLHAGDLINHSQNDYEWAEWFAAGSWVLSTVPQMAIPGNHEYVKNEEGDKSGISPYWDAQFNYPENSPEGMNDRAYYFDYEHARIICLDSNVDLELQADWLRKVLEDSRQEWHIVLFHHPVISGAEGRMNEGVLKTWKPILDEYKVDMVLQGHDHIYGRGNNVSSGLGLWDEHSGTVYVVSVAGRKMYTISDHPWMDKKAANLQTYQVISIDKDQLFYKAYSLDGSLFDAFTLIKQKGSINQLVEQEIEKP</sequence>
<dbReference type="AlphaFoldDB" id="A0A074L068"/>
<dbReference type="Pfam" id="PF00149">
    <property type="entry name" value="Metallophos"/>
    <property type="match status" value="1"/>
</dbReference>
<dbReference type="InterPro" id="IPR039331">
    <property type="entry name" value="PAPs-like"/>
</dbReference>
<feature type="domain" description="Calcineurin-like phosphoesterase" evidence="2">
    <location>
        <begin position="155"/>
        <end position="343"/>
    </location>
</feature>
<dbReference type="eggNOG" id="COG1409">
    <property type="taxonomic scope" value="Bacteria"/>
</dbReference>
<feature type="domain" description="Purple acid phosphatase N-terminal" evidence="3">
    <location>
        <begin position="44"/>
        <end position="142"/>
    </location>
</feature>
<dbReference type="Proteomes" id="UP000027821">
    <property type="component" value="Unassembled WGS sequence"/>
</dbReference>
<name>A0A074L068_9BACT</name>
<protein>
    <recommendedName>
        <fullName evidence="6">Metallophosphoesterase</fullName>
    </recommendedName>
</protein>
<dbReference type="InterPro" id="IPR004843">
    <property type="entry name" value="Calcineurin-like_PHP"/>
</dbReference>
<evidence type="ECO:0008006" key="6">
    <source>
        <dbReference type="Google" id="ProtNLM"/>
    </source>
</evidence>
<dbReference type="SUPFAM" id="SSF56300">
    <property type="entry name" value="Metallo-dependent phosphatases"/>
    <property type="match status" value="1"/>
</dbReference>
<evidence type="ECO:0000259" key="3">
    <source>
        <dbReference type="Pfam" id="PF16656"/>
    </source>
</evidence>
<evidence type="ECO:0000259" key="2">
    <source>
        <dbReference type="Pfam" id="PF00149"/>
    </source>
</evidence>
<dbReference type="Pfam" id="PF16656">
    <property type="entry name" value="Pur_ac_phosph_N"/>
    <property type="match status" value="1"/>
</dbReference>
<comment type="caution">
    <text evidence="4">The sequence shown here is derived from an EMBL/GenBank/DDBJ whole genome shotgun (WGS) entry which is preliminary data.</text>
</comment>
<dbReference type="InterPro" id="IPR008963">
    <property type="entry name" value="Purple_acid_Pase-like_N"/>
</dbReference>
<dbReference type="SUPFAM" id="SSF49363">
    <property type="entry name" value="Purple acid phosphatase, N-terminal domain"/>
    <property type="match status" value="1"/>
</dbReference>
<accession>A0A074L068</accession>
<dbReference type="Gene3D" id="2.60.40.380">
    <property type="entry name" value="Purple acid phosphatase-like, N-terminal"/>
    <property type="match status" value="1"/>
</dbReference>